<protein>
    <submittedName>
        <fullName evidence="2">Uncharacterized protein</fullName>
    </submittedName>
</protein>
<accession>A0A2K9B1D3</accession>
<proteinExistence type="predicted"/>
<evidence type="ECO:0000313" key="2">
    <source>
        <dbReference type="EMBL" id="AUE03082.1"/>
    </source>
</evidence>
<evidence type="ECO:0000313" key="3">
    <source>
        <dbReference type="Proteomes" id="UP000232491"/>
    </source>
</evidence>
<dbReference type="Proteomes" id="UP000232491">
    <property type="component" value="Chromosome"/>
</dbReference>
<sequence>MPLGEGADLMPENGCSMAEAPETTGPGVGGSRPKPDRHARPVGRKTGPAGEGTGVTRPLVFIDFDGVINQFPDDKVMRRQGRTDWMESDDPRRAAYAPDNWFGPDRRERLLVHDLGRRFTIRWNAELVARLDALDADKWWLSTWQPETAQLNRALGVDWPTVQWYDPTTREGIWTGKRRTILDALAQNRPIVWLDDEETTYNAGLAIQATPHEAPVLGVGPDSAIGVGRPQMDLVEDFIRNPPAGSVVRFETAGDGHEGHWGF</sequence>
<name>A0A2K9B1D3_BIFBR</name>
<dbReference type="EMBL" id="CP021558">
    <property type="protein sequence ID" value="AUE03082.1"/>
    <property type="molecule type" value="Genomic_DNA"/>
</dbReference>
<feature type="region of interest" description="Disordered" evidence="1">
    <location>
        <begin position="1"/>
        <end position="55"/>
    </location>
</feature>
<organism evidence="2 3">
    <name type="scientific">Bifidobacterium breve</name>
    <dbReference type="NCBI Taxonomy" id="1685"/>
    <lineage>
        <taxon>Bacteria</taxon>
        <taxon>Bacillati</taxon>
        <taxon>Actinomycetota</taxon>
        <taxon>Actinomycetes</taxon>
        <taxon>Bifidobacteriales</taxon>
        <taxon>Bifidobacteriaceae</taxon>
        <taxon>Bifidobacterium</taxon>
    </lineage>
</organism>
<gene>
    <name evidence="2" type="ORF">BB215W447A_1064</name>
</gene>
<reference evidence="2 3" key="1">
    <citation type="submission" date="2017-05" db="EMBL/GenBank/DDBJ databases">
        <title>Comparative genomics and methylome analysis of the gut commensal Bifidobacterium breve.</title>
        <authorList>
            <person name="Bottacini F."/>
            <person name="Morrissey R."/>
            <person name="Roberts R.J."/>
            <person name="James K."/>
            <person name="van Breen J."/>
            <person name="Egan M."/>
            <person name="Lambert J."/>
            <person name="van Limpt K."/>
            <person name="Stanton C."/>
            <person name="Knol J."/>
            <person name="O' Connell Motherway M."/>
            <person name="van Sinderen D."/>
        </authorList>
    </citation>
    <scope>NUCLEOTIDE SEQUENCE [LARGE SCALE GENOMIC DNA]</scope>
    <source>
        <strain evidence="2 3">215W447a</strain>
    </source>
</reference>
<dbReference type="AlphaFoldDB" id="A0A2K9B1D3"/>
<evidence type="ECO:0000256" key="1">
    <source>
        <dbReference type="SAM" id="MobiDB-lite"/>
    </source>
</evidence>